<evidence type="ECO:0000259" key="2">
    <source>
        <dbReference type="Pfam" id="PF08862"/>
    </source>
</evidence>
<keyword evidence="4" id="KW-1185">Reference proteome</keyword>
<reference evidence="3 4" key="1">
    <citation type="submission" date="2017-11" db="EMBL/GenBank/DDBJ databases">
        <title>Draft genome sequences of strains TRE 1, TRE D, TRE H and TRI 7, isolated from tamarins, belonging to four potential novel Bifidobacterium species.</title>
        <authorList>
            <person name="Mattarelli P."/>
            <person name="Modesto M."/>
            <person name="Bonetti A."/>
            <person name="Puglisi E."/>
            <person name="Morelli L."/>
        </authorList>
    </citation>
    <scope>NUCLEOTIDE SEQUENCE [LARGE SCALE GENOMIC DNA]</scope>
    <source>
        <strain evidence="4">TRED</strain>
    </source>
</reference>
<dbReference type="Pfam" id="PF08862">
    <property type="entry name" value="DUF1829"/>
    <property type="match status" value="1"/>
</dbReference>
<dbReference type="InterPro" id="IPR014960">
    <property type="entry name" value="DUF1828"/>
</dbReference>
<name>A0A2M9HT36_9BIFI</name>
<accession>A0A2M9HT36</accession>
<dbReference type="Proteomes" id="UP000228755">
    <property type="component" value="Unassembled WGS sequence"/>
</dbReference>
<sequence>MNTETDSLIEEYGEWLKHESSIRNTGEWNEITLPYLDRSNDELCFYAKTEGDSISLTDDGYTFAMFQQGGMTLTEARKARMERIACKFGAKLEADGQITLFAEDGRADAMNRYVQALSNIGAIMETTQRKVAEYFAEDVAAELDRHNVFYTPDVQIRGISSYDNNFDFLFQRSANHPTRFCQAPNRLDKDTVRQIMFGWNDTKQAPQRRESKLIVIGDDRETPLQEGAVHAFMNYGVTVIRYSELGERAPIELAA</sequence>
<comment type="caution">
    <text evidence="3">The sequence shown here is derived from an EMBL/GenBank/DDBJ whole genome shotgun (WGS) entry which is preliminary data.</text>
</comment>
<dbReference type="Pfam" id="PF08861">
    <property type="entry name" value="DUF1828"/>
    <property type="match status" value="1"/>
</dbReference>
<evidence type="ECO:0000313" key="4">
    <source>
        <dbReference type="Proteomes" id="UP000228755"/>
    </source>
</evidence>
<feature type="domain" description="DUF1829" evidence="2">
    <location>
        <begin position="158"/>
        <end position="244"/>
    </location>
</feature>
<feature type="domain" description="DUF1828" evidence="1">
    <location>
        <begin position="34"/>
        <end position="120"/>
    </location>
</feature>
<gene>
    <name evidence="3" type="ORF">CUU80_02215</name>
</gene>
<organism evidence="3 4">
    <name type="scientific">Bifidobacterium scaligerum</name>
    <dbReference type="NCBI Taxonomy" id="2052656"/>
    <lineage>
        <taxon>Bacteria</taxon>
        <taxon>Bacillati</taxon>
        <taxon>Actinomycetota</taxon>
        <taxon>Actinomycetes</taxon>
        <taxon>Bifidobacteriales</taxon>
        <taxon>Bifidobacteriaceae</taxon>
        <taxon>Bifidobacterium</taxon>
    </lineage>
</organism>
<evidence type="ECO:0000259" key="1">
    <source>
        <dbReference type="Pfam" id="PF08861"/>
    </source>
</evidence>
<evidence type="ECO:0008006" key="5">
    <source>
        <dbReference type="Google" id="ProtNLM"/>
    </source>
</evidence>
<dbReference type="EMBL" id="PGLQ01000001">
    <property type="protein sequence ID" value="PJM79970.1"/>
    <property type="molecule type" value="Genomic_DNA"/>
</dbReference>
<proteinExistence type="predicted"/>
<protein>
    <recommendedName>
        <fullName evidence="5">DUF1829 domain-containing protein</fullName>
    </recommendedName>
</protein>
<dbReference type="OrthoDB" id="1321863at2"/>
<dbReference type="InterPro" id="IPR014961">
    <property type="entry name" value="DUF1829"/>
</dbReference>
<evidence type="ECO:0000313" key="3">
    <source>
        <dbReference type="EMBL" id="PJM79970.1"/>
    </source>
</evidence>
<dbReference type="RefSeq" id="WP_100495740.1">
    <property type="nucleotide sequence ID" value="NZ_PGLQ01000001.1"/>
</dbReference>
<dbReference type="AlphaFoldDB" id="A0A2M9HT36"/>